<evidence type="ECO:0000313" key="1">
    <source>
        <dbReference type="EMBL" id="RMC07896.1"/>
    </source>
</evidence>
<keyword evidence="2" id="KW-1185">Reference proteome</keyword>
<sequence length="101" mass="10967">MPRNHLGLSFGTSGTLDFTFLVFSATVSQREQQMSKAMLQVGVSSDWGRLSLRPPGSVGCRAGGRRICCWLALTHVAVGSGYLSKGVHGSRRYEFGIIAYK</sequence>
<dbReference type="AlphaFoldDB" id="A0A3M0K3Y1"/>
<dbReference type="EMBL" id="QRBI01000119">
    <property type="protein sequence ID" value="RMC07896.1"/>
    <property type="molecule type" value="Genomic_DNA"/>
</dbReference>
<name>A0A3M0K3Y1_HIRRU</name>
<reference evidence="1 2" key="1">
    <citation type="submission" date="2018-07" db="EMBL/GenBank/DDBJ databases">
        <title>A high quality draft genome assembly of the barn swallow (H. rustica rustica).</title>
        <authorList>
            <person name="Formenti G."/>
            <person name="Chiara M."/>
            <person name="Poveda L."/>
            <person name="Francoijs K.-J."/>
            <person name="Bonisoli-Alquati A."/>
            <person name="Canova L."/>
            <person name="Gianfranceschi L."/>
            <person name="Horner D.S."/>
            <person name="Saino N."/>
        </authorList>
    </citation>
    <scope>NUCLEOTIDE SEQUENCE [LARGE SCALE GENOMIC DNA]</scope>
    <source>
        <strain evidence="1">Chelidonia</strain>
        <tissue evidence="1">Blood</tissue>
    </source>
</reference>
<protein>
    <submittedName>
        <fullName evidence="1">Uncharacterized protein</fullName>
    </submittedName>
</protein>
<gene>
    <name evidence="1" type="ORF">DUI87_15367</name>
</gene>
<organism evidence="1 2">
    <name type="scientific">Hirundo rustica rustica</name>
    <dbReference type="NCBI Taxonomy" id="333673"/>
    <lineage>
        <taxon>Eukaryota</taxon>
        <taxon>Metazoa</taxon>
        <taxon>Chordata</taxon>
        <taxon>Craniata</taxon>
        <taxon>Vertebrata</taxon>
        <taxon>Euteleostomi</taxon>
        <taxon>Archelosauria</taxon>
        <taxon>Archosauria</taxon>
        <taxon>Dinosauria</taxon>
        <taxon>Saurischia</taxon>
        <taxon>Theropoda</taxon>
        <taxon>Coelurosauria</taxon>
        <taxon>Aves</taxon>
        <taxon>Neognathae</taxon>
        <taxon>Neoaves</taxon>
        <taxon>Telluraves</taxon>
        <taxon>Australaves</taxon>
        <taxon>Passeriformes</taxon>
        <taxon>Sylvioidea</taxon>
        <taxon>Hirundinidae</taxon>
        <taxon>Hirundo</taxon>
    </lineage>
</organism>
<proteinExistence type="predicted"/>
<accession>A0A3M0K3Y1</accession>
<comment type="caution">
    <text evidence="1">The sequence shown here is derived from an EMBL/GenBank/DDBJ whole genome shotgun (WGS) entry which is preliminary data.</text>
</comment>
<evidence type="ECO:0000313" key="2">
    <source>
        <dbReference type="Proteomes" id="UP000269221"/>
    </source>
</evidence>
<dbReference type="Proteomes" id="UP000269221">
    <property type="component" value="Unassembled WGS sequence"/>
</dbReference>